<reference evidence="2 3" key="1">
    <citation type="submission" date="2019-03" db="EMBL/GenBank/DDBJ databases">
        <authorList>
            <person name="Dong K."/>
        </authorList>
    </citation>
    <scope>NUCLEOTIDE SEQUENCE [LARGE SCALE GENOMIC DNA]</scope>
    <source>
        <strain evidence="3">dk512</strain>
    </source>
</reference>
<dbReference type="InterPro" id="IPR000835">
    <property type="entry name" value="HTH_MarR-typ"/>
</dbReference>
<dbReference type="Proteomes" id="UP000295748">
    <property type="component" value="Chromosome"/>
</dbReference>
<dbReference type="InterPro" id="IPR036390">
    <property type="entry name" value="WH_DNA-bd_sf"/>
</dbReference>
<keyword evidence="3" id="KW-1185">Reference proteome</keyword>
<dbReference type="InterPro" id="IPR052526">
    <property type="entry name" value="HTH-type_Bedaq_tolerance"/>
</dbReference>
<dbReference type="PANTHER" id="PTHR39515:SF2">
    <property type="entry name" value="HTH-TYPE TRANSCRIPTIONAL REGULATOR RV0880"/>
    <property type="match status" value="1"/>
</dbReference>
<dbReference type="Gene3D" id="1.10.10.10">
    <property type="entry name" value="Winged helix-like DNA-binding domain superfamily/Winged helix DNA-binding domain"/>
    <property type="match status" value="1"/>
</dbReference>
<evidence type="ECO:0000313" key="2">
    <source>
        <dbReference type="EMBL" id="QBR89956.1"/>
    </source>
</evidence>
<feature type="domain" description="HTH marR-type" evidence="1">
    <location>
        <begin position="27"/>
        <end position="159"/>
    </location>
</feature>
<accession>A0ABX5SUV6</accession>
<name>A0ABX5SUV6_9MICO</name>
<dbReference type="Pfam" id="PF12802">
    <property type="entry name" value="MarR_2"/>
    <property type="match status" value="1"/>
</dbReference>
<organism evidence="2 3">
    <name type="scientific">Microbacterium wangchenii</name>
    <dbReference type="NCBI Taxonomy" id="2541726"/>
    <lineage>
        <taxon>Bacteria</taxon>
        <taxon>Bacillati</taxon>
        <taxon>Actinomycetota</taxon>
        <taxon>Actinomycetes</taxon>
        <taxon>Micrococcales</taxon>
        <taxon>Microbacteriaceae</taxon>
        <taxon>Microbacterium</taxon>
    </lineage>
</organism>
<dbReference type="InterPro" id="IPR036388">
    <property type="entry name" value="WH-like_DNA-bd_sf"/>
</dbReference>
<sequence length="168" mass="18443">MSEHMPERRMGVGRDYCRCMPESLTPRAQLRVTLRELAWTIHRRAPGRAGVGPLPTSEIALLKQVLDGPGATIGELAAALGLQQPNVSTAVRLLQQRGFVVKETDPSDGRIVRIFATDRGASEHRAITDAWTEGLAAAFDRLTPEHQDMLDNALDALQALNRILRAES</sequence>
<evidence type="ECO:0000313" key="3">
    <source>
        <dbReference type="Proteomes" id="UP000295748"/>
    </source>
</evidence>
<gene>
    <name evidence="2" type="ORF">E4K62_15440</name>
</gene>
<proteinExistence type="predicted"/>
<dbReference type="PANTHER" id="PTHR39515">
    <property type="entry name" value="CONSERVED PROTEIN"/>
    <property type="match status" value="1"/>
</dbReference>
<evidence type="ECO:0000259" key="1">
    <source>
        <dbReference type="PROSITE" id="PS50995"/>
    </source>
</evidence>
<dbReference type="SUPFAM" id="SSF46785">
    <property type="entry name" value="Winged helix' DNA-binding domain"/>
    <property type="match status" value="1"/>
</dbReference>
<dbReference type="PROSITE" id="PS50995">
    <property type="entry name" value="HTH_MARR_2"/>
    <property type="match status" value="1"/>
</dbReference>
<dbReference type="SMART" id="SM00347">
    <property type="entry name" value="HTH_MARR"/>
    <property type="match status" value="1"/>
</dbReference>
<dbReference type="EMBL" id="CP038266">
    <property type="protein sequence ID" value="QBR89956.1"/>
    <property type="molecule type" value="Genomic_DNA"/>
</dbReference>
<protein>
    <submittedName>
        <fullName evidence="2">MarR family transcriptional regulator</fullName>
    </submittedName>
</protein>